<evidence type="ECO:0000256" key="1">
    <source>
        <dbReference type="ARBA" id="ARBA00022801"/>
    </source>
</evidence>
<organism evidence="3 4">
    <name type="scientific">Phytoactinopolyspora mesophila</name>
    <dbReference type="NCBI Taxonomy" id="2650750"/>
    <lineage>
        <taxon>Bacteria</taxon>
        <taxon>Bacillati</taxon>
        <taxon>Actinomycetota</taxon>
        <taxon>Actinomycetes</taxon>
        <taxon>Jiangellales</taxon>
        <taxon>Jiangellaceae</taxon>
        <taxon>Phytoactinopolyspora</taxon>
    </lineage>
</organism>
<comment type="caution">
    <text evidence="3">The sequence shown here is derived from an EMBL/GenBank/DDBJ whole genome shotgun (WGS) entry which is preliminary data.</text>
</comment>
<name>A0A7K3M856_9ACTN</name>
<keyword evidence="3" id="KW-0540">Nuclease</keyword>
<accession>A0A7K3M856</accession>
<evidence type="ECO:0000259" key="2">
    <source>
        <dbReference type="Pfam" id="PF00149"/>
    </source>
</evidence>
<dbReference type="Pfam" id="PF00149">
    <property type="entry name" value="Metallophos"/>
    <property type="match status" value="1"/>
</dbReference>
<gene>
    <name evidence="3" type="ORF">F7O44_20435</name>
</gene>
<keyword evidence="4" id="KW-1185">Reference proteome</keyword>
<dbReference type="InterPro" id="IPR029052">
    <property type="entry name" value="Metallo-depent_PP-like"/>
</dbReference>
<dbReference type="EMBL" id="WLZY01000007">
    <property type="protein sequence ID" value="NDL59444.1"/>
    <property type="molecule type" value="Genomic_DNA"/>
</dbReference>
<dbReference type="PANTHER" id="PTHR30337:SF7">
    <property type="entry name" value="PHOSPHOESTERASE"/>
    <property type="match status" value="1"/>
</dbReference>
<proteinExistence type="predicted"/>
<dbReference type="PANTHER" id="PTHR30337">
    <property type="entry name" value="COMPONENT OF ATP-DEPENDENT DSDNA EXONUCLEASE"/>
    <property type="match status" value="1"/>
</dbReference>
<sequence length="346" mass="37485">MTVLVHAADLHLNSPLYGLQRHYPNEDWHAPTRQALPDLVTAAVGESADVVVLAGDITDRDWYDDHTARSFREAMTDLHDAGIVVFVIDGNHDAACGFRRDLAGSPDPLPPNVWWFDSGHAHTVVLEELGLAVHGRGLPAAVVAEDLTATFPAGIPGLLNVGIQHTSLDNSRPGQPCAPTTLDALLQRDYQYWALGHVHPREVVRTAPWVVYSGNTQGRTARESGPKGVTVTTAEGERITDVRHRELSLVRWAHLAVAAADDVDTTIERTDTELGSVAQLLQDGQRLAVRIEITGGTWSEQRLADVAAAIRDAAGTDPRYLVENIGWAGRLTTSANTRRDGAAGQR</sequence>
<dbReference type="InterPro" id="IPR050535">
    <property type="entry name" value="DNA_Repair-Maintenance_Comp"/>
</dbReference>
<evidence type="ECO:0000313" key="3">
    <source>
        <dbReference type="EMBL" id="NDL59444.1"/>
    </source>
</evidence>
<dbReference type="Proteomes" id="UP000460435">
    <property type="component" value="Unassembled WGS sequence"/>
</dbReference>
<keyword evidence="3" id="KW-0269">Exonuclease</keyword>
<dbReference type="InterPro" id="IPR041796">
    <property type="entry name" value="Mre11_N"/>
</dbReference>
<keyword evidence="1" id="KW-0378">Hydrolase</keyword>
<dbReference type="AlphaFoldDB" id="A0A7K3M856"/>
<reference evidence="3 4" key="1">
    <citation type="submission" date="2019-11" db="EMBL/GenBank/DDBJ databases">
        <authorList>
            <person name="Li X.-J."/>
            <person name="Feng X.-M."/>
        </authorList>
    </citation>
    <scope>NUCLEOTIDE SEQUENCE [LARGE SCALE GENOMIC DNA]</scope>
    <source>
        <strain evidence="3 4">XMNu-373</strain>
    </source>
</reference>
<dbReference type="InterPro" id="IPR004843">
    <property type="entry name" value="Calcineurin-like_PHP"/>
</dbReference>
<dbReference type="GO" id="GO:0004527">
    <property type="term" value="F:exonuclease activity"/>
    <property type="evidence" value="ECO:0007669"/>
    <property type="project" value="UniProtKB-KW"/>
</dbReference>
<evidence type="ECO:0000313" key="4">
    <source>
        <dbReference type="Proteomes" id="UP000460435"/>
    </source>
</evidence>
<dbReference type="Gene3D" id="3.60.21.10">
    <property type="match status" value="1"/>
</dbReference>
<protein>
    <submittedName>
        <fullName evidence="3">DNA repair exonuclease</fullName>
    </submittedName>
</protein>
<feature type="domain" description="Calcineurin-like phosphoesterase" evidence="2">
    <location>
        <begin position="4"/>
        <end position="199"/>
    </location>
</feature>
<dbReference type="RefSeq" id="WP_162452126.1">
    <property type="nucleotide sequence ID" value="NZ_WLZY01000007.1"/>
</dbReference>
<dbReference type="SUPFAM" id="SSF56300">
    <property type="entry name" value="Metallo-dependent phosphatases"/>
    <property type="match status" value="1"/>
</dbReference>
<dbReference type="CDD" id="cd00840">
    <property type="entry name" value="MPP_Mre11_N"/>
    <property type="match status" value="1"/>
</dbReference>